<feature type="domain" description="Plastocyanin-like" evidence="1">
    <location>
        <begin position="7"/>
        <end position="63"/>
    </location>
</feature>
<proteinExistence type="predicted"/>
<dbReference type="GO" id="GO:0016491">
    <property type="term" value="F:oxidoreductase activity"/>
    <property type="evidence" value="ECO:0007669"/>
    <property type="project" value="InterPro"/>
</dbReference>
<dbReference type="RefSeq" id="XP_025372217.1">
    <property type="nucleotide sequence ID" value="XM_025513093.1"/>
</dbReference>
<reference evidence="2 3" key="1">
    <citation type="journal article" date="2018" name="Mol. Biol. Evol.">
        <title>Broad Genomic Sampling Reveals a Smut Pathogenic Ancestry of the Fungal Clade Ustilaginomycotina.</title>
        <authorList>
            <person name="Kijpornyongpan T."/>
            <person name="Mondo S.J."/>
            <person name="Barry K."/>
            <person name="Sandor L."/>
            <person name="Lee J."/>
            <person name="Lipzen A."/>
            <person name="Pangilinan J."/>
            <person name="LaButti K."/>
            <person name="Hainaut M."/>
            <person name="Henrissat B."/>
            <person name="Grigoriev I.V."/>
            <person name="Spatafora J.W."/>
            <person name="Aime M.C."/>
        </authorList>
    </citation>
    <scope>NUCLEOTIDE SEQUENCE [LARGE SCALE GENOMIC DNA]</scope>
    <source>
        <strain evidence="2 3">MCA 4658</strain>
    </source>
</reference>
<dbReference type="InterPro" id="IPR011706">
    <property type="entry name" value="Cu-oxidase_C"/>
</dbReference>
<dbReference type="Pfam" id="PF07731">
    <property type="entry name" value="Cu-oxidase_2"/>
    <property type="match status" value="1"/>
</dbReference>
<gene>
    <name evidence="2" type="ORF">IE81DRAFT_320654</name>
</gene>
<name>A0A316W5C5_9BASI</name>
<dbReference type="GeneID" id="37034963"/>
<dbReference type="OrthoDB" id="3259551at2759"/>
<dbReference type="Proteomes" id="UP000245783">
    <property type="component" value="Unassembled WGS sequence"/>
</dbReference>
<dbReference type="InterPro" id="IPR008972">
    <property type="entry name" value="Cupredoxin"/>
</dbReference>
<protein>
    <recommendedName>
        <fullName evidence="1">Plastocyanin-like domain-containing protein</fullName>
    </recommendedName>
</protein>
<dbReference type="Gene3D" id="2.60.40.420">
    <property type="entry name" value="Cupredoxins - blue copper proteins"/>
    <property type="match status" value="1"/>
</dbReference>
<dbReference type="GO" id="GO:0005507">
    <property type="term" value="F:copper ion binding"/>
    <property type="evidence" value="ECO:0007669"/>
    <property type="project" value="InterPro"/>
</dbReference>
<accession>A0A316W5C5</accession>
<evidence type="ECO:0000259" key="1">
    <source>
        <dbReference type="Pfam" id="PF07731"/>
    </source>
</evidence>
<keyword evidence="3" id="KW-1185">Reference proteome</keyword>
<evidence type="ECO:0000313" key="2">
    <source>
        <dbReference type="EMBL" id="PWN45057.1"/>
    </source>
</evidence>
<organism evidence="2 3">
    <name type="scientific">Ceraceosorus guamensis</name>
    <dbReference type="NCBI Taxonomy" id="1522189"/>
    <lineage>
        <taxon>Eukaryota</taxon>
        <taxon>Fungi</taxon>
        <taxon>Dikarya</taxon>
        <taxon>Basidiomycota</taxon>
        <taxon>Ustilaginomycotina</taxon>
        <taxon>Exobasidiomycetes</taxon>
        <taxon>Ceraceosorales</taxon>
        <taxon>Ceraceosoraceae</taxon>
        <taxon>Ceraceosorus</taxon>
    </lineage>
</organism>
<dbReference type="EMBL" id="KZ819357">
    <property type="protein sequence ID" value="PWN45057.1"/>
    <property type="molecule type" value="Genomic_DNA"/>
</dbReference>
<sequence length="64" mass="7370">MRTLRQGYVPQLLGTGAGFFSYDQPSLDLQQDFPNPMRRDVWTVPGFSWTVIRLTLDLPGLWTL</sequence>
<dbReference type="AlphaFoldDB" id="A0A316W5C5"/>
<dbReference type="SUPFAM" id="SSF49503">
    <property type="entry name" value="Cupredoxins"/>
    <property type="match status" value="1"/>
</dbReference>
<evidence type="ECO:0000313" key="3">
    <source>
        <dbReference type="Proteomes" id="UP000245783"/>
    </source>
</evidence>
<dbReference type="InParanoid" id="A0A316W5C5"/>